<dbReference type="AlphaFoldDB" id="A0A7G1HYR0"/>
<dbReference type="InterPro" id="IPR006860">
    <property type="entry name" value="FecR"/>
</dbReference>
<keyword evidence="1" id="KW-0472">Membrane</keyword>
<evidence type="ECO:0000313" key="4">
    <source>
        <dbReference type="EMBL" id="BCI63338.1"/>
    </source>
</evidence>
<keyword evidence="1" id="KW-1133">Transmembrane helix</keyword>
<gene>
    <name evidence="4" type="ORF">Cop2CBH44_16910</name>
</gene>
<dbReference type="KEGG" id="copr:Cop2CBH44_16910"/>
<dbReference type="EMBL" id="AP023322">
    <property type="protein sequence ID" value="BCI63338.1"/>
    <property type="molecule type" value="Genomic_DNA"/>
</dbReference>
<feature type="domain" description="Protein FecR C-terminal" evidence="3">
    <location>
        <begin position="257"/>
        <end position="325"/>
    </location>
</feature>
<keyword evidence="1" id="KW-0812">Transmembrane</keyword>
<evidence type="ECO:0000259" key="3">
    <source>
        <dbReference type="Pfam" id="PF16344"/>
    </source>
</evidence>
<feature type="transmembrane region" description="Helical" evidence="1">
    <location>
        <begin position="83"/>
        <end position="106"/>
    </location>
</feature>
<accession>A0A7G1HYR0</accession>
<sequence length="329" mass="37641">MNESQEDIDILIMEFLENKLSEKELRHFFEWVCADKKNEKYFFDLKAIHDSRSNFSVDINESWCRLEIKLQQKQEDIQKKKRFIIRCISSVAAIFIFLVGLSWYFVSNGFGIGEPETYSYFTGGAPGEVRLPDGTCIKLGANTSISYTSEYGVKKRAVILDGEGFFDVAKDEQKPFVVISGDQCISVLGTKFNVRSYPSDTVFITTLLEGSVKFVASNFESGKVLRPGEQLKYNRSNTQVEISVVDTDEVVSWLNNYYTFQPQSLKEILARMSHVYDVTFECLDTTIVNKSFRGTFYQGQDLSDFLDVIGLATNLKYEKQDGKIVLYKE</sequence>
<dbReference type="PANTHER" id="PTHR30273:SF2">
    <property type="entry name" value="PROTEIN FECR"/>
    <property type="match status" value="1"/>
</dbReference>
<reference evidence="5" key="1">
    <citation type="submission" date="2020-07" db="EMBL/GenBank/DDBJ databases">
        <title>Complete genome sequencing of Coprobacter sp. strain 2CBH44.</title>
        <authorList>
            <person name="Sakamoto M."/>
            <person name="Murakami T."/>
            <person name="Mori H."/>
        </authorList>
    </citation>
    <scope>NUCLEOTIDE SEQUENCE [LARGE SCALE GENOMIC DNA]</scope>
    <source>
        <strain evidence="5">2CBH44</strain>
    </source>
</reference>
<keyword evidence="5" id="KW-1185">Reference proteome</keyword>
<dbReference type="Pfam" id="PF04773">
    <property type="entry name" value="FecR"/>
    <property type="match status" value="1"/>
</dbReference>
<dbReference type="Gene3D" id="3.55.50.30">
    <property type="match status" value="1"/>
</dbReference>
<dbReference type="Gene3D" id="2.60.120.1440">
    <property type="match status" value="1"/>
</dbReference>
<evidence type="ECO:0000256" key="1">
    <source>
        <dbReference type="SAM" id="Phobius"/>
    </source>
</evidence>
<organism evidence="4 5">
    <name type="scientific">Coprobacter secundus subsp. similis</name>
    <dbReference type="NCBI Taxonomy" id="2751153"/>
    <lineage>
        <taxon>Bacteria</taxon>
        <taxon>Pseudomonadati</taxon>
        <taxon>Bacteroidota</taxon>
        <taxon>Bacteroidia</taxon>
        <taxon>Bacteroidales</taxon>
        <taxon>Barnesiellaceae</taxon>
        <taxon>Coprobacter</taxon>
    </lineage>
</organism>
<feature type="domain" description="FecR protein" evidence="2">
    <location>
        <begin position="122"/>
        <end position="213"/>
    </location>
</feature>
<evidence type="ECO:0000259" key="2">
    <source>
        <dbReference type="Pfam" id="PF04773"/>
    </source>
</evidence>
<dbReference type="PANTHER" id="PTHR30273">
    <property type="entry name" value="PERIPLASMIC SIGNAL SENSOR AND SIGMA FACTOR ACTIVATOR FECR-RELATED"/>
    <property type="match status" value="1"/>
</dbReference>
<dbReference type="PIRSF" id="PIRSF018266">
    <property type="entry name" value="FecR"/>
    <property type="match status" value="1"/>
</dbReference>
<dbReference type="RefSeq" id="WP_021931936.1">
    <property type="nucleotide sequence ID" value="NZ_AP023322.1"/>
</dbReference>
<dbReference type="InterPro" id="IPR032508">
    <property type="entry name" value="FecR_C"/>
</dbReference>
<name>A0A7G1HYR0_9BACT</name>
<dbReference type="Proteomes" id="UP000594042">
    <property type="component" value="Chromosome"/>
</dbReference>
<proteinExistence type="predicted"/>
<protein>
    <submittedName>
        <fullName evidence="4">Anti-sigma factor</fullName>
    </submittedName>
</protein>
<dbReference type="GO" id="GO:0016989">
    <property type="term" value="F:sigma factor antagonist activity"/>
    <property type="evidence" value="ECO:0007669"/>
    <property type="project" value="TreeGrafter"/>
</dbReference>
<dbReference type="Pfam" id="PF16344">
    <property type="entry name" value="FecR_C"/>
    <property type="match status" value="1"/>
</dbReference>
<dbReference type="InterPro" id="IPR012373">
    <property type="entry name" value="Ferrdict_sens_TM"/>
</dbReference>
<evidence type="ECO:0000313" key="5">
    <source>
        <dbReference type="Proteomes" id="UP000594042"/>
    </source>
</evidence>